<organism evidence="2 3">
    <name type="scientific">Rheinheimera riviphila</name>
    <dbReference type="NCBI Taxonomy" id="1834037"/>
    <lineage>
        <taxon>Bacteria</taxon>
        <taxon>Pseudomonadati</taxon>
        <taxon>Pseudomonadota</taxon>
        <taxon>Gammaproteobacteria</taxon>
        <taxon>Chromatiales</taxon>
        <taxon>Chromatiaceae</taxon>
        <taxon>Rheinheimera</taxon>
    </lineage>
</organism>
<feature type="transmembrane region" description="Helical" evidence="1">
    <location>
        <begin position="20"/>
        <end position="37"/>
    </location>
</feature>
<comment type="caution">
    <text evidence="2">The sequence shown here is derived from an EMBL/GenBank/DDBJ whole genome shotgun (WGS) entry which is preliminary data.</text>
</comment>
<evidence type="ECO:0008006" key="4">
    <source>
        <dbReference type="Google" id="ProtNLM"/>
    </source>
</evidence>
<name>A0A437QFA4_9GAMM</name>
<dbReference type="Pfam" id="PF05356">
    <property type="entry name" value="Phage_Coat_B"/>
    <property type="match status" value="1"/>
</dbReference>
<protein>
    <recommendedName>
        <fullName evidence="4">Capsid protein</fullName>
    </recommendedName>
</protein>
<dbReference type="Proteomes" id="UP000283077">
    <property type="component" value="Unassembled WGS sequence"/>
</dbReference>
<dbReference type="EMBL" id="SACS01000024">
    <property type="protein sequence ID" value="RVU33238.1"/>
    <property type="molecule type" value="Genomic_DNA"/>
</dbReference>
<reference evidence="2 3" key="1">
    <citation type="submission" date="2019-01" db="EMBL/GenBank/DDBJ databases">
        <authorList>
            <person name="Chen W.-M."/>
        </authorList>
    </citation>
    <scope>NUCLEOTIDE SEQUENCE [LARGE SCALE GENOMIC DNA]</scope>
    <source>
        <strain evidence="2 3">KYPC3</strain>
    </source>
</reference>
<sequence length="42" mass="4421">MDLTSVTTSITDSMADVTTLGLACLGIYVAIKTFGWIRGGLK</sequence>
<keyword evidence="1" id="KW-0472">Membrane</keyword>
<dbReference type="InterPro" id="IPR008020">
    <property type="entry name" value="G8P"/>
</dbReference>
<gene>
    <name evidence="2" type="ORF">EOE67_17415</name>
</gene>
<evidence type="ECO:0000313" key="2">
    <source>
        <dbReference type="EMBL" id="RVU33238.1"/>
    </source>
</evidence>
<evidence type="ECO:0000313" key="3">
    <source>
        <dbReference type="Proteomes" id="UP000283077"/>
    </source>
</evidence>
<accession>A0A437QFA4</accession>
<dbReference type="RefSeq" id="WP_127700612.1">
    <property type="nucleotide sequence ID" value="NZ_SACS01000024.1"/>
</dbReference>
<dbReference type="AlphaFoldDB" id="A0A437QFA4"/>
<keyword evidence="1" id="KW-1133">Transmembrane helix</keyword>
<keyword evidence="1" id="KW-0812">Transmembrane</keyword>
<keyword evidence="3" id="KW-1185">Reference proteome</keyword>
<proteinExistence type="predicted"/>
<evidence type="ECO:0000256" key="1">
    <source>
        <dbReference type="SAM" id="Phobius"/>
    </source>
</evidence>